<feature type="non-terminal residue" evidence="2">
    <location>
        <position position="105"/>
    </location>
</feature>
<dbReference type="AlphaFoldDB" id="A0A392SGF5"/>
<keyword evidence="3" id="KW-1185">Reference proteome</keyword>
<feature type="region of interest" description="Disordered" evidence="1">
    <location>
        <begin position="1"/>
        <end position="35"/>
    </location>
</feature>
<organism evidence="2 3">
    <name type="scientific">Trifolium medium</name>
    <dbReference type="NCBI Taxonomy" id="97028"/>
    <lineage>
        <taxon>Eukaryota</taxon>
        <taxon>Viridiplantae</taxon>
        <taxon>Streptophyta</taxon>
        <taxon>Embryophyta</taxon>
        <taxon>Tracheophyta</taxon>
        <taxon>Spermatophyta</taxon>
        <taxon>Magnoliopsida</taxon>
        <taxon>eudicotyledons</taxon>
        <taxon>Gunneridae</taxon>
        <taxon>Pentapetalae</taxon>
        <taxon>rosids</taxon>
        <taxon>fabids</taxon>
        <taxon>Fabales</taxon>
        <taxon>Fabaceae</taxon>
        <taxon>Papilionoideae</taxon>
        <taxon>50 kb inversion clade</taxon>
        <taxon>NPAAA clade</taxon>
        <taxon>Hologalegina</taxon>
        <taxon>IRL clade</taxon>
        <taxon>Trifolieae</taxon>
        <taxon>Trifolium</taxon>
    </lineage>
</organism>
<proteinExistence type="predicted"/>
<comment type="caution">
    <text evidence="2">The sequence shown here is derived from an EMBL/GenBank/DDBJ whole genome shotgun (WGS) entry which is preliminary data.</text>
</comment>
<accession>A0A392SGF5</accession>
<feature type="non-terminal residue" evidence="2">
    <location>
        <position position="1"/>
    </location>
</feature>
<feature type="compositionally biased region" description="Low complexity" evidence="1">
    <location>
        <begin position="1"/>
        <end position="13"/>
    </location>
</feature>
<dbReference type="EMBL" id="LXQA010373017">
    <property type="protein sequence ID" value="MCI47487.1"/>
    <property type="molecule type" value="Genomic_DNA"/>
</dbReference>
<evidence type="ECO:0000313" key="2">
    <source>
        <dbReference type="EMBL" id="MCI47487.1"/>
    </source>
</evidence>
<feature type="region of interest" description="Disordered" evidence="1">
    <location>
        <begin position="85"/>
        <end position="105"/>
    </location>
</feature>
<sequence>NQGGTFQTNTQTTLDEKDNILPKNDECVEEDVEKNEEERIVEIGGVVKVIEENQAPHQEELPQELPCTEETNTVDNDEVMRVVEENEGLLDKEKSYEQKKEMENK</sequence>
<dbReference type="Proteomes" id="UP000265520">
    <property type="component" value="Unassembled WGS sequence"/>
</dbReference>
<feature type="compositionally biased region" description="Basic and acidic residues" evidence="1">
    <location>
        <begin position="14"/>
        <end position="26"/>
    </location>
</feature>
<evidence type="ECO:0000256" key="1">
    <source>
        <dbReference type="SAM" id="MobiDB-lite"/>
    </source>
</evidence>
<evidence type="ECO:0000313" key="3">
    <source>
        <dbReference type="Proteomes" id="UP000265520"/>
    </source>
</evidence>
<reference evidence="2 3" key="1">
    <citation type="journal article" date="2018" name="Front. Plant Sci.">
        <title>Red Clover (Trifolium pratense) and Zigzag Clover (T. medium) - A Picture of Genomic Similarities and Differences.</title>
        <authorList>
            <person name="Dluhosova J."/>
            <person name="Istvanek J."/>
            <person name="Nedelnik J."/>
            <person name="Repkova J."/>
        </authorList>
    </citation>
    <scope>NUCLEOTIDE SEQUENCE [LARGE SCALE GENOMIC DNA]</scope>
    <source>
        <strain evidence="3">cv. 10/8</strain>
        <tissue evidence="2">Leaf</tissue>
    </source>
</reference>
<name>A0A392SGF5_9FABA</name>
<protein>
    <submittedName>
        <fullName evidence="2">Uncharacterized protein</fullName>
    </submittedName>
</protein>